<reference evidence="2 3" key="1">
    <citation type="journal article" date="2013" name="J. Virol.">
        <title>Insights into head-tailed viruses infecting extremely halophilic archaea.</title>
        <authorList>
            <person name="Pietila M.K."/>
            <person name="Laurinmaki P."/>
            <person name="Russell D.A."/>
            <person name="Ko C.C."/>
            <person name="Jacobs-Sera D."/>
            <person name="Butcher S.J."/>
            <person name="Bamford D.H."/>
            <person name="Hendrix R.W."/>
        </authorList>
    </citation>
    <scope>NUCLEOTIDE SEQUENCE [LARGE SCALE GENOMIC DNA]</scope>
</reference>
<sequence>MSWGMDDDELEAEDLEADDADEETTEVEGDTTEDTSDDAGGWGSDVQDLADGDDRDDETEEELGFAQQFASVVDAENVESITVSTIEDKYKELDDADVLREAMEQDTRSSAQEVYERRLNQVEDDADEDAGNDSDATSQNEDDETSTSTTQDDETQDETSDDESTDDSGGWGMDDEDDGATQDEVDDAVDEVDPDELDEIGVDNLADEDTSDTTEQDDEPETTQTASVDDDVSSIGAVDIGDVAPNAMDTDEAAEQPYLWRILGWAEPGKGKTHFGFTMPQPVCIIDTEGKAHNLASKFEDKVTYIWQPDDYDEAREALNEAISVLHRYLEEGHRGTIVVDSMSEMWEWSKQKYVSKAYQGKTLDEVNLSSNMGRSGESDWKVIKRYHNKRFREVMIDTPFHFYWTAMQTDDYEAIMEGDEGNPKKPVGERDNAYKVDQVLRFVEGPDGEPVGQLQKNGLSKYSYTGLRYPTFDKHEQVCEEIRDLEEEGKDPMLEEVLDGDVRVVEGNPGRWSDD</sequence>
<evidence type="ECO:0000313" key="3">
    <source>
        <dbReference type="Proteomes" id="UP000011137"/>
    </source>
</evidence>
<proteinExistence type="predicted"/>
<evidence type="ECO:0000313" key="2">
    <source>
        <dbReference type="EMBL" id="AGC34472.1"/>
    </source>
</evidence>
<feature type="compositionally biased region" description="Acidic residues" evidence="1">
    <location>
        <begin position="48"/>
        <end position="62"/>
    </location>
</feature>
<feature type="compositionally biased region" description="Acidic residues" evidence="1">
    <location>
        <begin position="122"/>
        <end position="132"/>
    </location>
</feature>
<gene>
    <name evidence="2" type="primary">103</name>
    <name evidence="2" type="ORF">HVTV1_103</name>
</gene>
<dbReference type="GeneID" id="14477344"/>
<feature type="compositionally biased region" description="Acidic residues" evidence="1">
    <location>
        <begin position="1"/>
        <end position="37"/>
    </location>
</feature>
<protein>
    <submittedName>
        <fullName evidence="2">Uncharacterized protein</fullName>
    </submittedName>
</protein>
<organism evidence="2 3">
    <name type="scientific">Haloarcula vallismortis tailed virus 1</name>
    <dbReference type="NCBI Taxonomy" id="1262528"/>
    <lineage>
        <taxon>Viruses</taxon>
        <taxon>Duplodnaviria</taxon>
        <taxon>Heunggongvirae</taxon>
        <taxon>Uroviricota</taxon>
        <taxon>Caudoviricetes</taxon>
        <taxon>Thumleimavirales</taxon>
        <taxon>Druskaviridae</taxon>
        <taxon>Tredecimvirus</taxon>
        <taxon>Tredecimvirus thailandense</taxon>
        <taxon>Tredecimvirus HVTV1</taxon>
    </lineage>
</organism>
<dbReference type="RefSeq" id="YP_007379008.1">
    <property type="nucleotide sequence ID" value="NC_020158.1"/>
</dbReference>
<dbReference type="Proteomes" id="UP000011137">
    <property type="component" value="Segment"/>
</dbReference>
<feature type="compositionally biased region" description="Acidic residues" evidence="1">
    <location>
        <begin position="140"/>
        <end position="166"/>
    </location>
</feature>
<accession>L7TNP6</accession>
<name>L7TNP6_9CAUD</name>
<feature type="compositionally biased region" description="Acidic residues" evidence="1">
    <location>
        <begin position="173"/>
        <end position="221"/>
    </location>
</feature>
<dbReference type="KEGG" id="vg:14477344"/>
<dbReference type="OrthoDB" id="6147at10239"/>
<feature type="region of interest" description="Disordered" evidence="1">
    <location>
        <begin position="1"/>
        <end position="62"/>
    </location>
</feature>
<dbReference type="EMBL" id="KC117377">
    <property type="protein sequence ID" value="AGC34472.1"/>
    <property type="molecule type" value="Genomic_DNA"/>
</dbReference>
<keyword evidence="3" id="KW-1185">Reference proteome</keyword>
<feature type="region of interest" description="Disordered" evidence="1">
    <location>
        <begin position="101"/>
        <end position="231"/>
    </location>
</feature>
<evidence type="ECO:0000256" key="1">
    <source>
        <dbReference type="SAM" id="MobiDB-lite"/>
    </source>
</evidence>